<feature type="compositionally biased region" description="Acidic residues" evidence="2">
    <location>
        <begin position="142"/>
        <end position="154"/>
    </location>
</feature>
<feature type="compositionally biased region" description="Basic and acidic residues" evidence="2">
    <location>
        <begin position="929"/>
        <end position="940"/>
    </location>
</feature>
<feature type="compositionally biased region" description="Basic and acidic residues" evidence="2">
    <location>
        <begin position="955"/>
        <end position="980"/>
    </location>
</feature>
<feature type="domain" description="J" evidence="3">
    <location>
        <begin position="1196"/>
        <end position="1277"/>
    </location>
</feature>
<dbReference type="PROSITE" id="PS50076">
    <property type="entry name" value="DNAJ_2"/>
    <property type="match status" value="1"/>
</dbReference>
<feature type="compositionally biased region" description="Basic and acidic residues" evidence="2">
    <location>
        <begin position="868"/>
        <end position="890"/>
    </location>
</feature>
<dbReference type="PANTHER" id="PTHR23172:SF87">
    <property type="entry name" value="CHAPERONE DNAJ-DOMAIN SUPERFAMILY PROTEIN"/>
    <property type="match status" value="1"/>
</dbReference>
<reference evidence="4" key="1">
    <citation type="submission" date="2021-01" db="EMBL/GenBank/DDBJ databases">
        <authorList>
            <person name="Bezrukov I."/>
        </authorList>
    </citation>
    <scope>NUCLEOTIDE SEQUENCE</scope>
</reference>
<feature type="compositionally biased region" description="Basic and acidic residues" evidence="2">
    <location>
        <begin position="908"/>
        <end position="920"/>
    </location>
</feature>
<feature type="region of interest" description="Disordered" evidence="2">
    <location>
        <begin position="1107"/>
        <end position="1132"/>
    </location>
</feature>
<dbReference type="GO" id="GO:0031982">
    <property type="term" value="C:vesicle"/>
    <property type="evidence" value="ECO:0007669"/>
    <property type="project" value="TreeGrafter"/>
</dbReference>
<dbReference type="GO" id="GO:0072318">
    <property type="term" value="P:clathrin coat disassembly"/>
    <property type="evidence" value="ECO:0007669"/>
    <property type="project" value="TreeGrafter"/>
</dbReference>
<keyword evidence="5" id="KW-1185">Reference proteome</keyword>
<feature type="compositionally biased region" description="Basic and acidic residues" evidence="2">
    <location>
        <begin position="530"/>
        <end position="556"/>
    </location>
</feature>
<feature type="compositionally biased region" description="Polar residues" evidence="2">
    <location>
        <begin position="392"/>
        <end position="403"/>
    </location>
</feature>
<feature type="region of interest" description="Disordered" evidence="2">
    <location>
        <begin position="136"/>
        <end position="167"/>
    </location>
</feature>
<sequence>MENLSHSRNPNRSSSLPKKPYNGNNNAGGFSYNSGKAANTTTTTTYDDVFGGPPRFGAPTLSPRLEDYCEIFAGFNGSSRAAVSSIPVLDLPLVDDRDVYFDVRSQGFDYREVFGGFNDLDLAPSYEELFLQQRSPVVGDGDSSDDAWTPEEVESCSGGTDHSGKSPCFSNGRDSYDSIDGSTEFNISYNKASQISGGDTNMSSSGVIRVADLGAIPGYTVAVDGTTKLKKETGPSSVGRGTNKFVFEDKYYSSEPFVTVSEIGLKTHPTGIPPPSRAAPVLKSDFRSSASNSKSTGSQGSADSSSPPFFDVEVDANSAAVREAMVKAEAKLKSAKELLERKRDGARTTAKPTSTKNRIAEEGKSGHTAGLPVVKTNIDVARKSLRDKRGSKSLSSQGSANSDGNDEWKEANQFVELVRTELPRNADENSGGKDVSIPLNAEFFDQELTWAANVDWEKQRRRAKGDREDHEARKLQKHHGTRKVASRHKRHENKLAEKVPEEPKKEKSRHVEMGTNLPDHGGIVKHRNLLRPEENKLFTEKPAKQKKELHYEEKTKGIQNQQSDRIPNRQAVEKNQEFVYDWEQNARKLREALGNESTLEVSLELNGNGKKLGMRGESETKLNEALKRMEEETRIKEARVKEENDRREREAFEKAENEKRLKAALEQEEKERKIKEAHEKAENERRAVEAREKAEQEKKMKEQQELELRLKEAFEKEEKNRRIREAREESDEKERDACEMEKTCETTKEAHGEQSSNESLSDTLEEDESIDNHKSMNKQNEEEEEPKQRESMSEETCPWKVFEKNLKDASQKEGTNELDAESRLSERNEETPQLGENGGYNQQNGESSEESTSVTENIIGGKLQQKSKNSENSKDASVLKRDNGLKTEVEERSEDDVGEDQNVRKAGVGRDQRNPEESKSAPKTSSGFRNHENKFTHQQERGNIYETQAGLNQDAKLERPLPSRVSVQREKEAERLKRERDLEMEQLRKVEEEREREREREKDRMAFDQRALADARERLEKACAEAREKSLPDKLSMEARLRAERAAVERATAEARERAAEKAAFEARERMERSVSDKQCQSSGFFGERMERSVSDKQFQNSLSFGASRYQSSTGTEGESPQRYTSRLERHRRTADRVAKALAEKNMRDLVAQREQTERIRIAETLDTEVKRWSSGKEGNIRALLSTLQYILGPESGWQPLPLTEVITSAAVKRAYRKATLCVHPDKLQQRGANIHQKYICEKVFDLLKEAWNRFNSEERSLSTRTRSRRGGYERVSDDSSFSLLGAKLRRSTSVPYYAPSIKLGAGGVPTILEELPRQKSKKVKPTGKFSHPIFSLFYGKKKKSTTTKPEFSRYLEYLKEGGMWDARANAPVIYYK</sequence>
<dbReference type="GO" id="GO:0072583">
    <property type="term" value="P:clathrin-dependent endocytosis"/>
    <property type="evidence" value="ECO:0007669"/>
    <property type="project" value="TreeGrafter"/>
</dbReference>
<evidence type="ECO:0000256" key="1">
    <source>
        <dbReference type="ARBA" id="ARBA00023054"/>
    </source>
</evidence>
<evidence type="ECO:0000259" key="3">
    <source>
        <dbReference type="PROSITE" id="PS50076"/>
    </source>
</evidence>
<feature type="region of interest" description="Disordered" evidence="2">
    <location>
        <begin position="339"/>
        <end position="412"/>
    </location>
</feature>
<feature type="compositionally biased region" description="Basic and acidic residues" evidence="2">
    <location>
        <begin position="465"/>
        <end position="474"/>
    </location>
</feature>
<feature type="compositionally biased region" description="Basic and acidic residues" evidence="2">
    <location>
        <begin position="640"/>
        <end position="752"/>
    </location>
</feature>
<feature type="compositionally biased region" description="Basic residues" evidence="2">
    <location>
        <begin position="475"/>
        <end position="492"/>
    </location>
</feature>
<feature type="compositionally biased region" description="Polar residues" evidence="2">
    <location>
        <begin position="1107"/>
        <end position="1125"/>
    </location>
</feature>
<organism evidence="4 5">
    <name type="scientific">Arabidopsis arenosa</name>
    <name type="common">Sand rock-cress</name>
    <name type="synonym">Cardaminopsis arenosa</name>
    <dbReference type="NCBI Taxonomy" id="38785"/>
    <lineage>
        <taxon>Eukaryota</taxon>
        <taxon>Viridiplantae</taxon>
        <taxon>Streptophyta</taxon>
        <taxon>Embryophyta</taxon>
        <taxon>Tracheophyta</taxon>
        <taxon>Spermatophyta</taxon>
        <taxon>Magnoliopsida</taxon>
        <taxon>eudicotyledons</taxon>
        <taxon>Gunneridae</taxon>
        <taxon>Pentapetalae</taxon>
        <taxon>rosids</taxon>
        <taxon>malvids</taxon>
        <taxon>Brassicales</taxon>
        <taxon>Brassicaceae</taxon>
        <taxon>Camelineae</taxon>
        <taxon>Arabidopsis</taxon>
    </lineage>
</organism>
<dbReference type="EMBL" id="LR999457">
    <property type="protein sequence ID" value="CAE6155995.1"/>
    <property type="molecule type" value="Genomic_DNA"/>
</dbReference>
<proteinExistence type="predicted"/>
<dbReference type="GO" id="GO:0030276">
    <property type="term" value="F:clathrin binding"/>
    <property type="evidence" value="ECO:0007669"/>
    <property type="project" value="TreeGrafter"/>
</dbReference>
<dbReference type="PANTHER" id="PTHR23172">
    <property type="entry name" value="AUXILIN/CYCLIN G-ASSOCIATED KINASE-RELATED"/>
    <property type="match status" value="1"/>
</dbReference>
<dbReference type="SUPFAM" id="SSF46565">
    <property type="entry name" value="Chaperone J-domain"/>
    <property type="match status" value="1"/>
</dbReference>
<gene>
    <name evidence="4" type="ORF">AARE701A_LOCUS17538</name>
</gene>
<dbReference type="InterPro" id="IPR036869">
    <property type="entry name" value="J_dom_sf"/>
</dbReference>
<accession>A0A8S2AR85</accession>
<keyword evidence="1" id="KW-0175">Coiled coil</keyword>
<feature type="region of interest" description="Disordered" evidence="2">
    <location>
        <begin position="1"/>
        <end position="38"/>
    </location>
</feature>
<dbReference type="Gene3D" id="1.10.287.110">
    <property type="entry name" value="DnaJ domain"/>
    <property type="match status" value="1"/>
</dbReference>
<dbReference type="GO" id="GO:0005737">
    <property type="term" value="C:cytoplasm"/>
    <property type="evidence" value="ECO:0007669"/>
    <property type="project" value="TreeGrafter"/>
</dbReference>
<evidence type="ECO:0000313" key="5">
    <source>
        <dbReference type="Proteomes" id="UP000682877"/>
    </source>
</evidence>
<dbReference type="CDD" id="cd06503">
    <property type="entry name" value="ATP-synt_Fo_b"/>
    <property type="match status" value="1"/>
</dbReference>
<dbReference type="InterPro" id="IPR001623">
    <property type="entry name" value="DnaJ_domain"/>
</dbReference>
<dbReference type="Proteomes" id="UP000682877">
    <property type="component" value="Chromosome 7"/>
</dbReference>
<feature type="compositionally biased region" description="Basic and acidic residues" evidence="2">
    <location>
        <begin position="380"/>
        <end position="390"/>
    </location>
</feature>
<feature type="region of interest" description="Disordered" evidence="2">
    <location>
        <begin position="456"/>
        <end position="570"/>
    </location>
</feature>
<feature type="compositionally biased region" description="Low complexity" evidence="2">
    <location>
        <begin position="293"/>
        <end position="306"/>
    </location>
</feature>
<feature type="region of interest" description="Disordered" evidence="2">
    <location>
        <begin position="640"/>
        <end position="980"/>
    </location>
</feature>
<dbReference type="FunFam" id="1.10.287.110:FF:000009">
    <property type="entry name" value="Auxilin-related protein 1"/>
    <property type="match status" value="1"/>
</dbReference>
<evidence type="ECO:0000256" key="2">
    <source>
        <dbReference type="SAM" id="MobiDB-lite"/>
    </source>
</evidence>
<protein>
    <recommendedName>
        <fullName evidence="3">J domain-containing protein</fullName>
    </recommendedName>
</protein>
<feature type="region of interest" description="Disordered" evidence="2">
    <location>
        <begin position="286"/>
        <end position="309"/>
    </location>
</feature>
<evidence type="ECO:0000313" key="4">
    <source>
        <dbReference type="EMBL" id="CAE6155995.1"/>
    </source>
</evidence>
<feature type="region of interest" description="Disordered" evidence="2">
    <location>
        <begin position="986"/>
        <end position="1005"/>
    </location>
</feature>
<feature type="compositionally biased region" description="Low complexity" evidence="2">
    <location>
        <begin position="839"/>
        <end position="856"/>
    </location>
</feature>
<name>A0A8S2AR85_ARAAE</name>
<feature type="compositionally biased region" description="Basic and acidic residues" evidence="2">
    <location>
        <begin position="493"/>
        <end position="512"/>
    </location>
</feature>
<feature type="compositionally biased region" description="Basic and acidic residues" evidence="2">
    <location>
        <begin position="801"/>
        <end position="830"/>
    </location>
</feature>